<keyword evidence="11" id="KW-0594">Phospholipid biosynthesis</keyword>
<feature type="transmembrane region" description="Helical" evidence="13">
    <location>
        <begin position="170"/>
        <end position="187"/>
    </location>
</feature>
<keyword evidence="8 13" id="KW-1133">Transmembrane helix</keyword>
<keyword evidence="10 13" id="KW-0472">Membrane</keyword>
<evidence type="ECO:0000256" key="13">
    <source>
        <dbReference type="SAM" id="Phobius"/>
    </source>
</evidence>
<dbReference type="GO" id="GO:0016024">
    <property type="term" value="P:CDP-diacylglycerol biosynthetic process"/>
    <property type="evidence" value="ECO:0007669"/>
    <property type="project" value="TreeGrafter"/>
</dbReference>
<proteinExistence type="inferred from homology"/>
<keyword evidence="9" id="KW-0443">Lipid metabolism</keyword>
<dbReference type="PANTHER" id="PTHR46382:SF1">
    <property type="entry name" value="PHOSPHATIDATE CYTIDYLYLTRANSFERASE"/>
    <property type="match status" value="1"/>
</dbReference>
<organism evidence="14">
    <name type="scientific">freshwater metagenome</name>
    <dbReference type="NCBI Taxonomy" id="449393"/>
    <lineage>
        <taxon>unclassified sequences</taxon>
        <taxon>metagenomes</taxon>
        <taxon>ecological metagenomes</taxon>
    </lineage>
</organism>
<dbReference type="PROSITE" id="PS01315">
    <property type="entry name" value="CDS"/>
    <property type="match status" value="1"/>
</dbReference>
<sequence length="259" mass="26981">MSRLVVAAIGLPVVLGAVYLGDWWVAGLAFVAAAVALHEFWILARALRPLAPAGYVGGILAVLGAQLGGVDWAVGGMLIAAPLAFLLKLISDTRQAATASIGATVLGAGWIGVGLASLPLIREIDAHGRLALFTVLLAVWAGDTFAYFAGRLVGRHRMAPLTSPGKTWEGFIVGTAATVFVTFVALYKQDFLTIPQSLVLGVVIAIAAPLGDLFESLLKRDMDVKDSGRILGGHGGMLDRVDALLFAGPAAYYCLLAFA</sequence>
<dbReference type="EMBL" id="CAEZXP010000003">
    <property type="protein sequence ID" value="CAB4697626.1"/>
    <property type="molecule type" value="Genomic_DNA"/>
</dbReference>
<keyword evidence="4" id="KW-0444">Lipid biosynthesis</keyword>
<keyword evidence="5" id="KW-0808">Transferase</keyword>
<feature type="transmembrane region" description="Helical" evidence="13">
    <location>
        <begin position="26"/>
        <end position="43"/>
    </location>
</feature>
<dbReference type="Pfam" id="PF01148">
    <property type="entry name" value="CTP_transf_1"/>
    <property type="match status" value="1"/>
</dbReference>
<dbReference type="PANTHER" id="PTHR46382">
    <property type="entry name" value="PHOSPHATIDATE CYTIDYLYLTRANSFERASE"/>
    <property type="match status" value="1"/>
</dbReference>
<feature type="transmembrane region" description="Helical" evidence="13">
    <location>
        <begin position="193"/>
        <end position="214"/>
    </location>
</feature>
<evidence type="ECO:0000256" key="2">
    <source>
        <dbReference type="ARBA" id="ARBA00010185"/>
    </source>
</evidence>
<protein>
    <submittedName>
        <fullName evidence="14">Unannotated protein</fullName>
    </submittedName>
</protein>
<dbReference type="InterPro" id="IPR000374">
    <property type="entry name" value="PC_trans"/>
</dbReference>
<evidence type="ECO:0000256" key="9">
    <source>
        <dbReference type="ARBA" id="ARBA00023098"/>
    </source>
</evidence>
<evidence type="ECO:0000256" key="12">
    <source>
        <dbReference type="ARBA" id="ARBA00023264"/>
    </source>
</evidence>
<comment type="subcellular location">
    <subcellularLocation>
        <location evidence="1">Cell membrane</location>
        <topology evidence="1">Multi-pass membrane protein</topology>
    </subcellularLocation>
</comment>
<dbReference type="GO" id="GO:0004605">
    <property type="term" value="F:phosphatidate cytidylyltransferase activity"/>
    <property type="evidence" value="ECO:0007669"/>
    <property type="project" value="TreeGrafter"/>
</dbReference>
<reference evidence="14" key="1">
    <citation type="submission" date="2020-05" db="EMBL/GenBank/DDBJ databases">
        <authorList>
            <person name="Chiriac C."/>
            <person name="Salcher M."/>
            <person name="Ghai R."/>
            <person name="Kavagutti S V."/>
        </authorList>
    </citation>
    <scope>NUCLEOTIDE SEQUENCE</scope>
</reference>
<accession>A0A6J6PG24</accession>
<feature type="transmembrane region" description="Helical" evidence="13">
    <location>
        <begin position="73"/>
        <end position="90"/>
    </location>
</feature>
<keyword evidence="6 13" id="KW-0812">Transmembrane</keyword>
<evidence type="ECO:0000256" key="3">
    <source>
        <dbReference type="ARBA" id="ARBA00022475"/>
    </source>
</evidence>
<evidence type="ECO:0000256" key="6">
    <source>
        <dbReference type="ARBA" id="ARBA00022692"/>
    </source>
</evidence>
<evidence type="ECO:0000313" key="14">
    <source>
        <dbReference type="EMBL" id="CAB4697626.1"/>
    </source>
</evidence>
<evidence type="ECO:0000256" key="11">
    <source>
        <dbReference type="ARBA" id="ARBA00023209"/>
    </source>
</evidence>
<gene>
    <name evidence="14" type="ORF">UFOPK2399_01130</name>
</gene>
<evidence type="ECO:0000256" key="8">
    <source>
        <dbReference type="ARBA" id="ARBA00022989"/>
    </source>
</evidence>
<dbReference type="GO" id="GO:0005886">
    <property type="term" value="C:plasma membrane"/>
    <property type="evidence" value="ECO:0007669"/>
    <property type="project" value="UniProtKB-SubCell"/>
</dbReference>
<evidence type="ECO:0000256" key="5">
    <source>
        <dbReference type="ARBA" id="ARBA00022679"/>
    </source>
</evidence>
<evidence type="ECO:0000256" key="10">
    <source>
        <dbReference type="ARBA" id="ARBA00023136"/>
    </source>
</evidence>
<evidence type="ECO:0000256" key="1">
    <source>
        <dbReference type="ARBA" id="ARBA00004651"/>
    </source>
</evidence>
<evidence type="ECO:0000256" key="7">
    <source>
        <dbReference type="ARBA" id="ARBA00022695"/>
    </source>
</evidence>
<name>A0A6J6PG24_9ZZZZ</name>
<keyword evidence="3" id="KW-1003">Cell membrane</keyword>
<keyword evidence="7" id="KW-0548">Nucleotidyltransferase</keyword>
<dbReference type="AlphaFoldDB" id="A0A6J6PG24"/>
<evidence type="ECO:0000256" key="4">
    <source>
        <dbReference type="ARBA" id="ARBA00022516"/>
    </source>
</evidence>
<feature type="transmembrane region" description="Helical" evidence="13">
    <location>
        <begin position="130"/>
        <end position="149"/>
    </location>
</feature>
<comment type="similarity">
    <text evidence="2">Belongs to the CDS family.</text>
</comment>
<feature type="transmembrane region" description="Helical" evidence="13">
    <location>
        <begin position="97"/>
        <end position="118"/>
    </location>
</feature>
<keyword evidence="12" id="KW-1208">Phospholipid metabolism</keyword>